<dbReference type="EMBL" id="CM029040">
    <property type="protein sequence ID" value="KAG2634001.1"/>
    <property type="molecule type" value="Genomic_DNA"/>
</dbReference>
<dbReference type="Proteomes" id="UP000823388">
    <property type="component" value="Chromosome 2N"/>
</dbReference>
<sequence>MQKSKLQSMGRGDREHLERTSEELHQHRSLLCRLLVLRWRPFLCCCRRRPLPSVTFDGLCARGLPSVSCRRAAVREAEAERWEAGGAGARATSRGWEAHWIGDASQVSCRRFCRGLPLGPAGSFPRFAVPARASFPRRD</sequence>
<dbReference type="AlphaFoldDB" id="A0A8T0VB69"/>
<organism evidence="1 2">
    <name type="scientific">Panicum virgatum</name>
    <name type="common">Blackwell switchgrass</name>
    <dbReference type="NCBI Taxonomy" id="38727"/>
    <lineage>
        <taxon>Eukaryota</taxon>
        <taxon>Viridiplantae</taxon>
        <taxon>Streptophyta</taxon>
        <taxon>Embryophyta</taxon>
        <taxon>Tracheophyta</taxon>
        <taxon>Spermatophyta</taxon>
        <taxon>Magnoliopsida</taxon>
        <taxon>Liliopsida</taxon>
        <taxon>Poales</taxon>
        <taxon>Poaceae</taxon>
        <taxon>PACMAD clade</taxon>
        <taxon>Panicoideae</taxon>
        <taxon>Panicodae</taxon>
        <taxon>Paniceae</taxon>
        <taxon>Panicinae</taxon>
        <taxon>Panicum</taxon>
        <taxon>Panicum sect. Hiantes</taxon>
    </lineage>
</organism>
<evidence type="ECO:0000313" key="2">
    <source>
        <dbReference type="Proteomes" id="UP000823388"/>
    </source>
</evidence>
<evidence type="ECO:0000313" key="1">
    <source>
        <dbReference type="EMBL" id="KAG2634001.1"/>
    </source>
</evidence>
<gene>
    <name evidence="1" type="ORF">PVAP13_2NG298003</name>
</gene>
<accession>A0A8T0VB69</accession>
<reference evidence="1 2" key="1">
    <citation type="submission" date="2020-05" db="EMBL/GenBank/DDBJ databases">
        <title>WGS assembly of Panicum virgatum.</title>
        <authorList>
            <person name="Lovell J.T."/>
            <person name="Jenkins J."/>
            <person name="Shu S."/>
            <person name="Juenger T.E."/>
            <person name="Schmutz J."/>
        </authorList>
    </citation>
    <scope>NUCLEOTIDE SEQUENCE [LARGE SCALE GENOMIC DNA]</scope>
    <source>
        <strain evidence="2">cv. AP13</strain>
    </source>
</reference>
<keyword evidence="2" id="KW-1185">Reference proteome</keyword>
<name>A0A8T0VB69_PANVG</name>
<protein>
    <submittedName>
        <fullName evidence="1">Uncharacterized protein</fullName>
    </submittedName>
</protein>
<comment type="caution">
    <text evidence="1">The sequence shown here is derived from an EMBL/GenBank/DDBJ whole genome shotgun (WGS) entry which is preliminary data.</text>
</comment>
<proteinExistence type="predicted"/>